<dbReference type="Pfam" id="PF05904">
    <property type="entry name" value="DUF863"/>
    <property type="match status" value="3"/>
</dbReference>
<name>A0AAP0C8D4_9ASTR</name>
<proteinExistence type="predicted"/>
<dbReference type="InterPro" id="IPR008581">
    <property type="entry name" value="DUF863_pln"/>
</dbReference>
<organism evidence="3 4">
    <name type="scientific">Deinandra increscens subsp. villosa</name>
    <dbReference type="NCBI Taxonomy" id="3103831"/>
    <lineage>
        <taxon>Eukaryota</taxon>
        <taxon>Viridiplantae</taxon>
        <taxon>Streptophyta</taxon>
        <taxon>Embryophyta</taxon>
        <taxon>Tracheophyta</taxon>
        <taxon>Spermatophyta</taxon>
        <taxon>Magnoliopsida</taxon>
        <taxon>eudicotyledons</taxon>
        <taxon>Gunneridae</taxon>
        <taxon>Pentapetalae</taxon>
        <taxon>asterids</taxon>
        <taxon>campanulids</taxon>
        <taxon>Asterales</taxon>
        <taxon>Asteraceae</taxon>
        <taxon>Asteroideae</taxon>
        <taxon>Heliantheae alliance</taxon>
        <taxon>Madieae</taxon>
        <taxon>Madiinae</taxon>
        <taxon>Deinandra</taxon>
    </lineage>
</organism>
<dbReference type="PANTHER" id="PTHR33167">
    <property type="entry name" value="TRANSCRIPTION FACTOR, PUTATIVE (DUF863)-RELATED"/>
    <property type="match status" value="1"/>
</dbReference>
<evidence type="ECO:0000256" key="1">
    <source>
        <dbReference type="SAM" id="Coils"/>
    </source>
</evidence>
<evidence type="ECO:0000313" key="4">
    <source>
        <dbReference type="Proteomes" id="UP001408789"/>
    </source>
</evidence>
<feature type="region of interest" description="Disordered" evidence="2">
    <location>
        <begin position="738"/>
        <end position="760"/>
    </location>
</feature>
<keyword evidence="1" id="KW-0175">Coiled coil</keyword>
<feature type="compositionally biased region" description="Basic and acidic residues" evidence="2">
    <location>
        <begin position="640"/>
        <end position="649"/>
    </location>
</feature>
<dbReference type="PANTHER" id="PTHR33167:SF67">
    <property type="match status" value="1"/>
</dbReference>
<sequence length="883" mass="99463">MATEIHAKNSYPGYYSMRNANEDSNNSSWHLFNSLTNNHYYDGFTPRTATDAYLGQDKGEVKQKMLQHEAIFKNQVYELHRLYRRQRDMMEEVKRKEFHKYHISIDTSSSSSLMPSQKPYEDNNRWQNPGFPYGNSTSRPSIFGAEISNSPLSCSKGNGSKDCEVVDCRPTKVRKKLFDLQLPAHEYIEPEEAEQIADNQISEISSYPAKEQRFVTKNGVQSFLDDGGKKNGYKNTASNQQFMRSNGLTDLNEPVCGQDVDFLGPAAKPEGFSYLPFDRQSNGRDRFSSCPRESGDSTLLKYLILGNGRSNVNQTSQFFETSKLQTPSHTMQHLHRNEVQHRGIYSEISSNVRDHSHVNQVPLLFNPSSAYPFTSTSNMGTSWGPPSGKSNDSLSHKLTLFQTQPPFLSSHKSQEVFTDKWHRNGNGFYNGSSSGSKELFARVHSVGFDYQNCKKLNDESQKIFKGSNFVDLTGTTKDMDLNSVQNLSNGGDNSRSCNQTLPPWLKAKPVIYRNGDHLGDVANKKDDSLGASKNLLGFPMFGNFCSSKNGNSSGGLKSASIEHREIDINVAWDGDDMDKQIDVKKDAEIKNLFDLNSCVTEDDNLLVTESFKSSKKRTMEIDLEAPAVSEIEEEDEHEETELKPDHPESKELETIAAEAIVAIFSQHDQVGPVTKSANDNDNDDPLLWFVDLIDSCEKNIASATREIDEYEMLTLQLEETAEEDYMPIPLFPDFQEPEEVSPDLTNCRPRRGQARRGRPRRDFQRDILPGITSLSRHEITEDLQIFGGLMRATGHSWNFGSTRRNGKQYGAHGRRKVKEVDTTPSTAISPPPPPLKLSPRSKQVNSVEVLGLDERSLSGWGKTTRRPRRQRYAAGNSVAVRLT</sequence>
<evidence type="ECO:0000256" key="2">
    <source>
        <dbReference type="SAM" id="MobiDB-lite"/>
    </source>
</evidence>
<reference evidence="3 4" key="1">
    <citation type="submission" date="2024-04" db="EMBL/GenBank/DDBJ databases">
        <title>The reference genome of an endangered Asteraceae, Deinandra increscens subsp. villosa, native to the Central Coast of California.</title>
        <authorList>
            <person name="Guilliams M."/>
            <person name="Hasenstab-Lehman K."/>
            <person name="Meyer R."/>
            <person name="Mcevoy S."/>
        </authorList>
    </citation>
    <scope>NUCLEOTIDE SEQUENCE [LARGE SCALE GENOMIC DNA]</scope>
    <source>
        <tissue evidence="3">Leaf</tissue>
    </source>
</reference>
<comment type="caution">
    <text evidence="3">The sequence shown here is derived from an EMBL/GenBank/DDBJ whole genome shotgun (WGS) entry which is preliminary data.</text>
</comment>
<feature type="compositionally biased region" description="Basic residues" evidence="2">
    <location>
        <begin position="748"/>
        <end position="759"/>
    </location>
</feature>
<gene>
    <name evidence="3" type="ORF">SSX86_028802</name>
</gene>
<keyword evidence="4" id="KW-1185">Reference proteome</keyword>
<feature type="compositionally biased region" description="Acidic residues" evidence="2">
    <location>
        <begin position="630"/>
        <end position="639"/>
    </location>
</feature>
<feature type="region of interest" description="Disordered" evidence="2">
    <location>
        <begin position="629"/>
        <end position="649"/>
    </location>
</feature>
<evidence type="ECO:0000313" key="3">
    <source>
        <dbReference type="EMBL" id="KAK9052174.1"/>
    </source>
</evidence>
<protein>
    <submittedName>
        <fullName evidence="3">Uncharacterized protein</fullName>
    </submittedName>
</protein>
<accession>A0AAP0C8D4</accession>
<dbReference type="AlphaFoldDB" id="A0AAP0C8D4"/>
<feature type="region of interest" description="Disordered" evidence="2">
    <location>
        <begin position="801"/>
        <end position="842"/>
    </location>
</feature>
<feature type="coiled-coil region" evidence="1">
    <location>
        <begin position="693"/>
        <end position="720"/>
    </location>
</feature>
<dbReference type="EMBL" id="JBCNJP010000027">
    <property type="protein sequence ID" value="KAK9052174.1"/>
    <property type="molecule type" value="Genomic_DNA"/>
</dbReference>
<dbReference type="Proteomes" id="UP001408789">
    <property type="component" value="Unassembled WGS sequence"/>
</dbReference>